<proteinExistence type="inferred from homology"/>
<name>A0A9P0LVI9_ACAOB</name>
<dbReference type="PANTHER" id="PTHR43798">
    <property type="entry name" value="MONOACYLGLYCEROL LIPASE"/>
    <property type="match status" value="1"/>
</dbReference>
<dbReference type="InterPro" id="IPR000073">
    <property type="entry name" value="AB_hydrolase_1"/>
</dbReference>
<evidence type="ECO:0000313" key="5">
    <source>
        <dbReference type="Proteomes" id="UP001152888"/>
    </source>
</evidence>
<evidence type="ECO:0000313" key="4">
    <source>
        <dbReference type="EMBL" id="CAH2003461.1"/>
    </source>
</evidence>
<dbReference type="SUPFAM" id="SSF53474">
    <property type="entry name" value="alpha/beta-Hydrolases"/>
    <property type="match status" value="1"/>
</dbReference>
<dbReference type="AlphaFoldDB" id="A0A9P0LVI9"/>
<evidence type="ECO:0000259" key="3">
    <source>
        <dbReference type="Pfam" id="PF00561"/>
    </source>
</evidence>
<keyword evidence="5" id="KW-1185">Reference proteome</keyword>
<dbReference type="GO" id="GO:0016020">
    <property type="term" value="C:membrane"/>
    <property type="evidence" value="ECO:0007669"/>
    <property type="project" value="TreeGrafter"/>
</dbReference>
<accession>A0A9P0LVI9</accession>
<protein>
    <recommendedName>
        <fullName evidence="3">AB hydrolase-1 domain-containing protein</fullName>
    </recommendedName>
</protein>
<organism evidence="4 5">
    <name type="scientific">Acanthoscelides obtectus</name>
    <name type="common">Bean weevil</name>
    <name type="synonym">Bruchus obtectus</name>
    <dbReference type="NCBI Taxonomy" id="200917"/>
    <lineage>
        <taxon>Eukaryota</taxon>
        <taxon>Metazoa</taxon>
        <taxon>Ecdysozoa</taxon>
        <taxon>Arthropoda</taxon>
        <taxon>Hexapoda</taxon>
        <taxon>Insecta</taxon>
        <taxon>Pterygota</taxon>
        <taxon>Neoptera</taxon>
        <taxon>Endopterygota</taxon>
        <taxon>Coleoptera</taxon>
        <taxon>Polyphaga</taxon>
        <taxon>Cucujiformia</taxon>
        <taxon>Chrysomeloidea</taxon>
        <taxon>Chrysomelidae</taxon>
        <taxon>Bruchinae</taxon>
        <taxon>Bruchini</taxon>
        <taxon>Acanthoscelides</taxon>
    </lineage>
</organism>
<keyword evidence="2" id="KW-0378">Hydrolase</keyword>
<feature type="domain" description="AB hydrolase-1" evidence="3">
    <location>
        <begin position="52"/>
        <end position="162"/>
    </location>
</feature>
<dbReference type="GO" id="GO:0016787">
    <property type="term" value="F:hydrolase activity"/>
    <property type="evidence" value="ECO:0007669"/>
    <property type="project" value="UniProtKB-KW"/>
</dbReference>
<dbReference type="Proteomes" id="UP001152888">
    <property type="component" value="Unassembled WGS sequence"/>
</dbReference>
<evidence type="ECO:0000256" key="1">
    <source>
        <dbReference type="ARBA" id="ARBA00008645"/>
    </source>
</evidence>
<dbReference type="InterPro" id="IPR029058">
    <property type="entry name" value="AB_hydrolase_fold"/>
</dbReference>
<dbReference type="Gene3D" id="3.40.50.1820">
    <property type="entry name" value="alpha/beta hydrolase"/>
    <property type="match status" value="1"/>
</dbReference>
<comment type="similarity">
    <text evidence="1">Belongs to the AB hydrolase superfamily.</text>
</comment>
<dbReference type="EMBL" id="CAKOFQ010007543">
    <property type="protein sequence ID" value="CAH2003461.1"/>
    <property type="molecule type" value="Genomic_DNA"/>
</dbReference>
<dbReference type="OrthoDB" id="190201at2759"/>
<dbReference type="InterPro" id="IPR050266">
    <property type="entry name" value="AB_hydrolase_sf"/>
</dbReference>
<dbReference type="PANTHER" id="PTHR43798:SF14">
    <property type="entry name" value="SERINE HYDROLASE-LIKE PROTEIN DDB_G0286239"/>
    <property type="match status" value="1"/>
</dbReference>
<dbReference type="Pfam" id="PF00561">
    <property type="entry name" value="Abhydrolase_1"/>
    <property type="match status" value="1"/>
</dbReference>
<reference evidence="4" key="1">
    <citation type="submission" date="2022-03" db="EMBL/GenBank/DDBJ databases">
        <authorList>
            <person name="Sayadi A."/>
        </authorList>
    </citation>
    <scope>NUCLEOTIDE SEQUENCE</scope>
</reference>
<sequence>MCLFGTILKQWNSLKYATAQLSSYQRQFKEVSIPVPWGHVSGKWWEPYNIRPILSLHGLQDNCGTFDRLLPMLDKNVGFLAIDHPGHGLSSRLPFGIYYHFSSYLITINFIRTFMNWDSVSFLGHSLGGILSYTYSMLYPERVDFAICLDGAKPMVRTNSIKRMADALDKFHKYSAFADSLEEPPSYTIDEIKEKLAKPNKNSVELQYTHFLMERNIAPSKKHPGKYYFTRDPRLKLGELLSFSQDELIEHAQYMTSPICIIKAKGSSYYEIKENFYTVLDVLKRTSRDCDFQYVEGTHHVHLNYPERVAGIVNSFIERHNVADRASGGMVEKMVVQN</sequence>
<evidence type="ECO:0000256" key="2">
    <source>
        <dbReference type="ARBA" id="ARBA00022801"/>
    </source>
</evidence>
<comment type="caution">
    <text evidence="4">The sequence shown here is derived from an EMBL/GenBank/DDBJ whole genome shotgun (WGS) entry which is preliminary data.</text>
</comment>
<gene>
    <name evidence="4" type="ORF">ACAOBT_LOCUS27429</name>
</gene>